<keyword evidence="2" id="KW-0479">Metal-binding</keyword>
<keyword evidence="3" id="KW-0378">Hydrolase</keyword>
<dbReference type="Gene3D" id="1.10.150.520">
    <property type="match status" value="1"/>
</dbReference>
<evidence type="ECO:0000256" key="3">
    <source>
        <dbReference type="ARBA" id="ARBA00022801"/>
    </source>
</evidence>
<dbReference type="GO" id="GO:0046872">
    <property type="term" value="F:metal ion binding"/>
    <property type="evidence" value="ECO:0007669"/>
    <property type="project" value="UniProtKB-KW"/>
</dbReference>
<comment type="cofactor">
    <cofactor evidence="1">
        <name>Mg(2+)</name>
        <dbReference type="ChEBI" id="CHEBI:18420"/>
    </cofactor>
</comment>
<evidence type="ECO:0000256" key="2">
    <source>
        <dbReference type="ARBA" id="ARBA00022723"/>
    </source>
</evidence>
<name>A0A0R2HME2_9FIRM</name>
<dbReference type="InterPro" id="IPR023214">
    <property type="entry name" value="HAD_sf"/>
</dbReference>
<evidence type="ECO:0000313" key="5">
    <source>
        <dbReference type="EMBL" id="KRN50682.1"/>
    </source>
</evidence>
<evidence type="ECO:0000256" key="1">
    <source>
        <dbReference type="ARBA" id="ARBA00001946"/>
    </source>
</evidence>
<dbReference type="InterPro" id="IPR006439">
    <property type="entry name" value="HAD-SF_hydro_IA"/>
</dbReference>
<evidence type="ECO:0000256" key="4">
    <source>
        <dbReference type="ARBA" id="ARBA00022842"/>
    </source>
</evidence>
<dbReference type="GO" id="GO:0016791">
    <property type="term" value="F:phosphatase activity"/>
    <property type="evidence" value="ECO:0007669"/>
    <property type="project" value="TreeGrafter"/>
</dbReference>
<dbReference type="InterPro" id="IPR036412">
    <property type="entry name" value="HAD-like_sf"/>
</dbReference>
<protein>
    <submittedName>
        <fullName evidence="5">Uncharacterized protein</fullName>
    </submittedName>
</protein>
<proteinExistence type="predicted"/>
<dbReference type="PATRIC" id="fig|1410657.5.peg.1821"/>
<comment type="caution">
    <text evidence="5">The sequence shown here is derived from an EMBL/GenBank/DDBJ whole genome shotgun (WGS) entry which is preliminary data.</text>
</comment>
<dbReference type="InterPro" id="IPR051400">
    <property type="entry name" value="HAD-like_hydrolase"/>
</dbReference>
<evidence type="ECO:0000313" key="6">
    <source>
        <dbReference type="Proteomes" id="UP000051841"/>
    </source>
</evidence>
<dbReference type="SFLD" id="SFLDS00003">
    <property type="entry name" value="Haloacid_Dehalogenase"/>
    <property type="match status" value="1"/>
</dbReference>
<keyword evidence="6" id="KW-1185">Reference proteome</keyword>
<dbReference type="GO" id="GO:0044281">
    <property type="term" value="P:small molecule metabolic process"/>
    <property type="evidence" value="ECO:0007669"/>
    <property type="project" value="UniProtKB-ARBA"/>
</dbReference>
<dbReference type="Proteomes" id="UP000051841">
    <property type="component" value="Unassembled WGS sequence"/>
</dbReference>
<dbReference type="PANTHER" id="PTHR46470">
    <property type="entry name" value="N-ACYLNEURAMINATE-9-PHOSPHATASE"/>
    <property type="match status" value="1"/>
</dbReference>
<gene>
    <name evidence="5" type="ORF">IV49_GL001766</name>
</gene>
<dbReference type="SFLD" id="SFLDG01129">
    <property type="entry name" value="C1.5:_HAD__Beta-PGM__Phosphata"/>
    <property type="match status" value="1"/>
</dbReference>
<keyword evidence="4" id="KW-0460">Magnesium</keyword>
<dbReference type="InterPro" id="IPR041492">
    <property type="entry name" value="HAD_2"/>
</dbReference>
<dbReference type="PANTHER" id="PTHR46470:SF2">
    <property type="entry name" value="GLYCERALDEHYDE 3-PHOSPHATE PHOSPHATASE"/>
    <property type="match status" value="1"/>
</dbReference>
<dbReference type="SUPFAM" id="SSF56784">
    <property type="entry name" value="HAD-like"/>
    <property type="match status" value="1"/>
</dbReference>
<dbReference type="EMBL" id="JQBL01000006">
    <property type="protein sequence ID" value="KRN50682.1"/>
    <property type="molecule type" value="Genomic_DNA"/>
</dbReference>
<dbReference type="RefSeq" id="WP_051654370.1">
    <property type="nucleotide sequence ID" value="NZ_JNKN01000006.1"/>
</dbReference>
<dbReference type="Pfam" id="PF13419">
    <property type="entry name" value="HAD_2"/>
    <property type="match status" value="1"/>
</dbReference>
<dbReference type="AlphaFoldDB" id="A0A0R2HME2"/>
<organism evidence="5 6">
    <name type="scientific">Kandleria vitulina DSM 20405</name>
    <dbReference type="NCBI Taxonomy" id="1410657"/>
    <lineage>
        <taxon>Bacteria</taxon>
        <taxon>Bacillati</taxon>
        <taxon>Bacillota</taxon>
        <taxon>Erysipelotrichia</taxon>
        <taxon>Erysipelotrichales</taxon>
        <taxon>Coprobacillaceae</taxon>
        <taxon>Kandleria</taxon>
    </lineage>
</organism>
<dbReference type="NCBIfam" id="TIGR01549">
    <property type="entry name" value="HAD-SF-IA-v1"/>
    <property type="match status" value="1"/>
</dbReference>
<reference evidence="5 6" key="1">
    <citation type="journal article" date="2015" name="Genome Announc.">
        <title>Expanding the biotechnology potential of lactobacilli through comparative genomics of 213 strains and associated genera.</title>
        <authorList>
            <person name="Sun Z."/>
            <person name="Harris H.M."/>
            <person name="McCann A."/>
            <person name="Guo C."/>
            <person name="Argimon S."/>
            <person name="Zhang W."/>
            <person name="Yang X."/>
            <person name="Jeffery I.B."/>
            <person name="Cooney J.C."/>
            <person name="Kagawa T.F."/>
            <person name="Liu W."/>
            <person name="Song Y."/>
            <person name="Salvetti E."/>
            <person name="Wrobel A."/>
            <person name="Rasinkangas P."/>
            <person name="Parkhill J."/>
            <person name="Rea M.C."/>
            <person name="O'Sullivan O."/>
            <person name="Ritari J."/>
            <person name="Douillard F.P."/>
            <person name="Paul Ross R."/>
            <person name="Yang R."/>
            <person name="Briner A.E."/>
            <person name="Felis G.E."/>
            <person name="de Vos W.M."/>
            <person name="Barrangou R."/>
            <person name="Klaenhammer T.R."/>
            <person name="Caufield P.W."/>
            <person name="Cui Y."/>
            <person name="Zhang H."/>
            <person name="O'Toole P.W."/>
        </authorList>
    </citation>
    <scope>NUCLEOTIDE SEQUENCE [LARGE SCALE GENOMIC DNA]</scope>
    <source>
        <strain evidence="5 6">DSM 20405</strain>
    </source>
</reference>
<sequence length="228" mass="26828">MKNYIFDLYGTLIDIHTDEQSLSFWKKLCVYLNERGYSYKEKELKELYLNLVHEEENEDKFYEIELMNVFKKIAGQYADEFALYFRKASTDYITCFKNTKKVLEYLKEEGKHVYLLSNAQACFTLPELKELGLYDYFDDIFISSSYHIKKPHPSFLEELMNKHHLHKEESVMIGNDFTTDMAIAKKVGITGVFLNTDGYSKEDMHSHNLEGVHLIESGDLIELVSMFK</sequence>
<dbReference type="Gene3D" id="3.40.50.1000">
    <property type="entry name" value="HAD superfamily/HAD-like"/>
    <property type="match status" value="1"/>
</dbReference>
<accession>A0A0R2HME2</accession>